<reference evidence="2" key="1">
    <citation type="journal article" date="2019" name="bioRxiv">
        <title>The Genome of the Zebra Mussel, Dreissena polymorpha: A Resource for Invasive Species Research.</title>
        <authorList>
            <person name="McCartney M.A."/>
            <person name="Auch B."/>
            <person name="Kono T."/>
            <person name="Mallez S."/>
            <person name="Zhang Y."/>
            <person name="Obille A."/>
            <person name="Becker A."/>
            <person name="Abrahante J.E."/>
            <person name="Garbe J."/>
            <person name="Badalamenti J.P."/>
            <person name="Herman A."/>
            <person name="Mangelson H."/>
            <person name="Liachko I."/>
            <person name="Sullivan S."/>
            <person name="Sone E.D."/>
            <person name="Koren S."/>
            <person name="Silverstein K.A.T."/>
            <person name="Beckman K.B."/>
            <person name="Gohl D.M."/>
        </authorList>
    </citation>
    <scope>NUCLEOTIDE SEQUENCE</scope>
    <source>
        <strain evidence="2">Duluth1</strain>
        <tissue evidence="2">Whole animal</tissue>
    </source>
</reference>
<evidence type="ECO:0000313" key="3">
    <source>
        <dbReference type="Proteomes" id="UP000828390"/>
    </source>
</evidence>
<comment type="caution">
    <text evidence="2">The sequence shown here is derived from an EMBL/GenBank/DDBJ whole genome shotgun (WGS) entry which is preliminary data.</text>
</comment>
<proteinExistence type="predicted"/>
<gene>
    <name evidence="2" type="ORF">DPMN_155650</name>
</gene>
<feature type="compositionally biased region" description="Polar residues" evidence="1">
    <location>
        <begin position="75"/>
        <end position="90"/>
    </location>
</feature>
<evidence type="ECO:0000256" key="1">
    <source>
        <dbReference type="SAM" id="MobiDB-lite"/>
    </source>
</evidence>
<keyword evidence="3" id="KW-1185">Reference proteome</keyword>
<dbReference type="EMBL" id="JAIWYP010000007">
    <property type="protein sequence ID" value="KAH3801985.1"/>
    <property type="molecule type" value="Genomic_DNA"/>
</dbReference>
<dbReference type="AlphaFoldDB" id="A0A9D4FNC1"/>
<organism evidence="2 3">
    <name type="scientific">Dreissena polymorpha</name>
    <name type="common">Zebra mussel</name>
    <name type="synonym">Mytilus polymorpha</name>
    <dbReference type="NCBI Taxonomy" id="45954"/>
    <lineage>
        <taxon>Eukaryota</taxon>
        <taxon>Metazoa</taxon>
        <taxon>Spiralia</taxon>
        <taxon>Lophotrochozoa</taxon>
        <taxon>Mollusca</taxon>
        <taxon>Bivalvia</taxon>
        <taxon>Autobranchia</taxon>
        <taxon>Heteroconchia</taxon>
        <taxon>Euheterodonta</taxon>
        <taxon>Imparidentia</taxon>
        <taxon>Neoheterodontei</taxon>
        <taxon>Myida</taxon>
        <taxon>Dreissenoidea</taxon>
        <taxon>Dreissenidae</taxon>
        <taxon>Dreissena</taxon>
    </lineage>
</organism>
<accession>A0A9D4FNC1</accession>
<dbReference type="Proteomes" id="UP000828390">
    <property type="component" value="Unassembled WGS sequence"/>
</dbReference>
<feature type="region of interest" description="Disordered" evidence="1">
    <location>
        <begin position="59"/>
        <end position="90"/>
    </location>
</feature>
<evidence type="ECO:0000313" key="2">
    <source>
        <dbReference type="EMBL" id="KAH3801985.1"/>
    </source>
</evidence>
<name>A0A9D4FNC1_DREPO</name>
<reference evidence="2" key="2">
    <citation type="submission" date="2020-11" db="EMBL/GenBank/DDBJ databases">
        <authorList>
            <person name="McCartney M.A."/>
            <person name="Auch B."/>
            <person name="Kono T."/>
            <person name="Mallez S."/>
            <person name="Becker A."/>
            <person name="Gohl D.M."/>
            <person name="Silverstein K.A.T."/>
            <person name="Koren S."/>
            <person name="Bechman K.B."/>
            <person name="Herman A."/>
            <person name="Abrahante J.E."/>
            <person name="Garbe J."/>
        </authorList>
    </citation>
    <scope>NUCLEOTIDE SEQUENCE</scope>
    <source>
        <strain evidence="2">Duluth1</strain>
        <tissue evidence="2">Whole animal</tissue>
    </source>
</reference>
<sequence>MIRNRIVFGISSEKIRAKLIEQGDKLTLSKAIGMCQLYEYAQSQLNQIKTESQTMVNALKTNSKSSHHQQASKSYINSKAASGANQTTLL</sequence>
<protein>
    <submittedName>
        <fullName evidence="2">Uncharacterized protein</fullName>
    </submittedName>
</protein>